<keyword evidence="3" id="KW-1185">Reference proteome</keyword>
<feature type="compositionally biased region" description="Low complexity" evidence="1">
    <location>
        <begin position="42"/>
        <end position="60"/>
    </location>
</feature>
<organism evidence="2 3">
    <name type="scientific">Schistosoma margrebowiei</name>
    <dbReference type="NCBI Taxonomy" id="48269"/>
    <lineage>
        <taxon>Eukaryota</taxon>
        <taxon>Metazoa</taxon>
        <taxon>Spiralia</taxon>
        <taxon>Lophotrochozoa</taxon>
        <taxon>Platyhelminthes</taxon>
        <taxon>Trematoda</taxon>
        <taxon>Digenea</taxon>
        <taxon>Strigeidida</taxon>
        <taxon>Schistosomatoidea</taxon>
        <taxon>Schistosomatidae</taxon>
        <taxon>Schistosoma</taxon>
    </lineage>
</organism>
<name>A0A183MXM9_9TREM</name>
<proteinExistence type="predicted"/>
<protein>
    <submittedName>
        <fullName evidence="2">Uncharacterized protein</fullName>
    </submittedName>
</protein>
<reference evidence="2 3" key="1">
    <citation type="submission" date="2018-11" db="EMBL/GenBank/DDBJ databases">
        <authorList>
            <consortium name="Pathogen Informatics"/>
        </authorList>
    </citation>
    <scope>NUCLEOTIDE SEQUENCE [LARGE SCALE GENOMIC DNA]</scope>
    <source>
        <strain evidence="2 3">Zambia</strain>
    </source>
</reference>
<dbReference type="AlphaFoldDB" id="A0A183MXM9"/>
<feature type="region of interest" description="Disordered" evidence="1">
    <location>
        <begin position="42"/>
        <end position="66"/>
    </location>
</feature>
<dbReference type="EMBL" id="UZAI01018457">
    <property type="protein sequence ID" value="VDP37213.1"/>
    <property type="molecule type" value="Genomic_DNA"/>
</dbReference>
<evidence type="ECO:0000313" key="2">
    <source>
        <dbReference type="EMBL" id="VDP37213.1"/>
    </source>
</evidence>
<evidence type="ECO:0000256" key="1">
    <source>
        <dbReference type="SAM" id="MobiDB-lite"/>
    </source>
</evidence>
<sequence length="66" mass="7553">MLLQDWVASTPELMIGSEEFERFDRFTYLGILISPYGLNLISNNNNNNNNNNNSNNNNKSDNNETV</sequence>
<gene>
    <name evidence="2" type="ORF">SMRZ_LOCUS20804</name>
</gene>
<accession>A0A183MXM9</accession>
<dbReference type="Proteomes" id="UP000277204">
    <property type="component" value="Unassembled WGS sequence"/>
</dbReference>
<evidence type="ECO:0000313" key="3">
    <source>
        <dbReference type="Proteomes" id="UP000277204"/>
    </source>
</evidence>